<dbReference type="AlphaFoldDB" id="A0A934NAV6"/>
<dbReference type="RefSeq" id="WP_338176192.1">
    <property type="nucleotide sequence ID" value="NZ_JAEKNQ010000009.1"/>
</dbReference>
<evidence type="ECO:0000313" key="2">
    <source>
        <dbReference type="Proteomes" id="UP000620075"/>
    </source>
</evidence>
<dbReference type="Proteomes" id="UP000620075">
    <property type="component" value="Unassembled WGS sequence"/>
</dbReference>
<proteinExistence type="predicted"/>
<dbReference type="Gene3D" id="3.30.300.20">
    <property type="match status" value="1"/>
</dbReference>
<evidence type="ECO:0000313" key="1">
    <source>
        <dbReference type="EMBL" id="MBJ7601821.1"/>
    </source>
</evidence>
<comment type="caution">
    <text evidence="1">The sequence shown here is derived from an EMBL/GenBank/DDBJ whole genome shotgun (WGS) entry which is preliminary data.</text>
</comment>
<organism evidence="1 2">
    <name type="scientific">Candidatus Dormiibacter inghamiae</name>
    <dbReference type="NCBI Taxonomy" id="3127013"/>
    <lineage>
        <taxon>Bacteria</taxon>
        <taxon>Bacillati</taxon>
        <taxon>Candidatus Dormiibacterota</taxon>
        <taxon>Candidatus Dormibacteria</taxon>
        <taxon>Candidatus Dormibacterales</taxon>
        <taxon>Candidatus Dormibacteraceae</taxon>
        <taxon>Candidatus Dormiibacter</taxon>
    </lineage>
</organism>
<dbReference type="EMBL" id="JAEKNQ010000009">
    <property type="protein sequence ID" value="MBJ7601821.1"/>
    <property type="molecule type" value="Genomic_DNA"/>
</dbReference>
<protein>
    <submittedName>
        <fullName evidence="1">Uncharacterized protein</fullName>
    </submittedName>
</protein>
<gene>
    <name evidence="1" type="ORF">JF888_01270</name>
</gene>
<dbReference type="InterPro" id="IPR015946">
    <property type="entry name" value="KH_dom-like_a/b"/>
</dbReference>
<accession>A0A934NAV6</accession>
<reference evidence="1 2" key="1">
    <citation type="submission" date="2020-10" db="EMBL/GenBank/DDBJ databases">
        <title>Ca. Dormibacterota MAGs.</title>
        <authorList>
            <person name="Montgomery K."/>
        </authorList>
    </citation>
    <scope>NUCLEOTIDE SEQUENCE [LARGE SCALE GENOMIC DNA]</scope>
    <source>
        <strain evidence="1">SC8811_S16_3</strain>
    </source>
</reference>
<sequence length="100" mass="11300">MSKQMLETTELRFTSRSLLLNARLPYQGLQVQSQAVVSDFPGRSSRISRLQVTPTIVGAEDSRRDEYLSTASRPRQHCFIGRHLSPEVSHEVGEISLDQD</sequence>
<name>A0A934NAV6_9BACT</name>